<reference evidence="1 2" key="1">
    <citation type="submission" date="2019-06" db="EMBL/GenBank/DDBJ databases">
        <title>Genomic Encyclopedia of Type Strains, Phase IV (KMG-V): Genome sequencing to study the core and pangenomes of soil and plant-associated prokaryotes.</title>
        <authorList>
            <person name="Whitman W."/>
        </authorList>
    </citation>
    <scope>NUCLEOTIDE SEQUENCE [LARGE SCALE GENOMIC DNA]</scope>
    <source>
        <strain evidence="1 2">BR 10355</strain>
    </source>
</reference>
<dbReference type="EMBL" id="VITY01000010">
    <property type="protein sequence ID" value="TWB93468.1"/>
    <property type="molecule type" value="Genomic_DNA"/>
</dbReference>
<dbReference type="OrthoDB" id="8241801at2"/>
<sequence>MYARNDFETFGSVRSPIQCEGIERGPKRIAEVATNGSVNPQGWGDILGGIAKVAIPALSGVLGI</sequence>
<evidence type="ECO:0000313" key="1">
    <source>
        <dbReference type="EMBL" id="TWB93468.1"/>
    </source>
</evidence>
<organism evidence="1 2">
    <name type="scientific">Bradyrhizobium macuxiense</name>
    <dbReference type="NCBI Taxonomy" id="1755647"/>
    <lineage>
        <taxon>Bacteria</taxon>
        <taxon>Pseudomonadati</taxon>
        <taxon>Pseudomonadota</taxon>
        <taxon>Alphaproteobacteria</taxon>
        <taxon>Hyphomicrobiales</taxon>
        <taxon>Nitrobacteraceae</taxon>
        <taxon>Bradyrhizobium</taxon>
    </lineage>
</organism>
<gene>
    <name evidence="1" type="ORF">FBZ93_11072</name>
</gene>
<comment type="caution">
    <text evidence="1">The sequence shown here is derived from an EMBL/GenBank/DDBJ whole genome shotgun (WGS) entry which is preliminary data.</text>
</comment>
<dbReference type="Proteomes" id="UP000321304">
    <property type="component" value="Unassembled WGS sequence"/>
</dbReference>
<dbReference type="AlphaFoldDB" id="A0A560LD12"/>
<dbReference type="RefSeq" id="WP_076864612.1">
    <property type="nucleotide sequence ID" value="NZ_VITY01000010.1"/>
</dbReference>
<protein>
    <submittedName>
        <fullName evidence="1">Uncharacterized protein</fullName>
    </submittedName>
</protein>
<keyword evidence="2" id="KW-1185">Reference proteome</keyword>
<proteinExistence type="predicted"/>
<accession>A0A560LD12</accession>
<evidence type="ECO:0000313" key="2">
    <source>
        <dbReference type="Proteomes" id="UP000321304"/>
    </source>
</evidence>
<name>A0A560LD12_9BRAD</name>